<proteinExistence type="predicted"/>
<evidence type="ECO:0000313" key="2">
    <source>
        <dbReference type="EMBL" id="GMA31801.1"/>
    </source>
</evidence>
<name>A0AA37XEG3_9MICO</name>
<feature type="region of interest" description="Disordered" evidence="1">
    <location>
        <begin position="79"/>
        <end position="108"/>
    </location>
</feature>
<reference evidence="2" key="2">
    <citation type="submission" date="2023-02" db="EMBL/GenBank/DDBJ databases">
        <authorList>
            <person name="Sun Q."/>
            <person name="Mori K."/>
        </authorList>
    </citation>
    <scope>NUCLEOTIDE SEQUENCE</scope>
    <source>
        <strain evidence="2">NBRC 112290</strain>
    </source>
</reference>
<dbReference type="EMBL" id="BSUM01000001">
    <property type="protein sequence ID" value="GMA31801.1"/>
    <property type="molecule type" value="Genomic_DNA"/>
</dbReference>
<protein>
    <submittedName>
        <fullName evidence="2">Uncharacterized protein</fullName>
    </submittedName>
</protein>
<keyword evidence="3" id="KW-1185">Reference proteome</keyword>
<reference evidence="2" key="1">
    <citation type="journal article" date="2014" name="Int. J. Syst. Evol. Microbiol.">
        <title>Complete genome sequence of Corynebacterium casei LMG S-19264T (=DSM 44701T), isolated from a smear-ripened cheese.</title>
        <authorList>
            <consortium name="US DOE Joint Genome Institute (JGI-PGF)"/>
            <person name="Walter F."/>
            <person name="Albersmeier A."/>
            <person name="Kalinowski J."/>
            <person name="Ruckert C."/>
        </authorList>
    </citation>
    <scope>NUCLEOTIDE SEQUENCE</scope>
    <source>
        <strain evidence="2">NBRC 112290</strain>
    </source>
</reference>
<evidence type="ECO:0000313" key="3">
    <source>
        <dbReference type="Proteomes" id="UP001157161"/>
    </source>
</evidence>
<evidence type="ECO:0000256" key="1">
    <source>
        <dbReference type="SAM" id="MobiDB-lite"/>
    </source>
</evidence>
<comment type="caution">
    <text evidence="2">The sequence shown here is derived from an EMBL/GenBank/DDBJ whole genome shotgun (WGS) entry which is preliminary data.</text>
</comment>
<dbReference type="AlphaFoldDB" id="A0AA37XEG3"/>
<sequence length="108" mass="12007">MQVVVLSKGTSRIPEGATPAAEPGVFGGYTVVVTHCKFTPRRRIFNARVRDAVSVAVRLAVKPRSATIRSYRRCCQEDGDSQTRKCKRREESPAQHGKALGWRHVDSL</sequence>
<gene>
    <name evidence="2" type="ORF">GCM10025875_17930</name>
</gene>
<dbReference type="Proteomes" id="UP001157161">
    <property type="component" value="Unassembled WGS sequence"/>
</dbReference>
<organism evidence="2 3">
    <name type="scientific">Litorihabitans aurantiacus</name>
    <dbReference type="NCBI Taxonomy" id="1930061"/>
    <lineage>
        <taxon>Bacteria</taxon>
        <taxon>Bacillati</taxon>
        <taxon>Actinomycetota</taxon>
        <taxon>Actinomycetes</taxon>
        <taxon>Micrococcales</taxon>
        <taxon>Beutenbergiaceae</taxon>
        <taxon>Litorihabitans</taxon>
    </lineage>
</organism>
<accession>A0AA37XEG3</accession>